<dbReference type="Pfam" id="PF12833">
    <property type="entry name" value="HTH_18"/>
    <property type="match status" value="1"/>
</dbReference>
<evidence type="ECO:0000259" key="5">
    <source>
        <dbReference type="PROSITE" id="PS01124"/>
    </source>
</evidence>
<dbReference type="EMBL" id="SNWM01000002">
    <property type="protein sequence ID" value="TDO22912.1"/>
    <property type="molecule type" value="Genomic_DNA"/>
</dbReference>
<comment type="caution">
    <text evidence="6">The sequence shown here is derived from an EMBL/GenBank/DDBJ whole genome shotgun (WGS) entry which is preliminary data.</text>
</comment>
<evidence type="ECO:0000256" key="4">
    <source>
        <dbReference type="SAM" id="Phobius"/>
    </source>
</evidence>
<dbReference type="SMART" id="SM00342">
    <property type="entry name" value="HTH_ARAC"/>
    <property type="match status" value="1"/>
</dbReference>
<evidence type="ECO:0000313" key="7">
    <source>
        <dbReference type="Proteomes" id="UP000295499"/>
    </source>
</evidence>
<dbReference type="PROSITE" id="PS01124">
    <property type="entry name" value="HTH_ARAC_FAMILY_2"/>
    <property type="match status" value="1"/>
</dbReference>
<evidence type="ECO:0000256" key="1">
    <source>
        <dbReference type="ARBA" id="ARBA00023015"/>
    </source>
</evidence>
<keyword evidence="4" id="KW-0812">Transmembrane</keyword>
<dbReference type="OrthoDB" id="9779074at2"/>
<evidence type="ECO:0000256" key="3">
    <source>
        <dbReference type="ARBA" id="ARBA00023163"/>
    </source>
</evidence>
<keyword evidence="4" id="KW-0472">Membrane</keyword>
<dbReference type="PANTHER" id="PTHR43280:SF29">
    <property type="entry name" value="ARAC-FAMILY TRANSCRIPTIONAL REGULATOR"/>
    <property type="match status" value="1"/>
</dbReference>
<accession>A0A4R6ILD8</accession>
<dbReference type="PANTHER" id="PTHR43280">
    <property type="entry name" value="ARAC-FAMILY TRANSCRIPTIONAL REGULATOR"/>
    <property type="match status" value="1"/>
</dbReference>
<dbReference type="Proteomes" id="UP000295499">
    <property type="component" value="Unassembled WGS sequence"/>
</dbReference>
<name>A0A4R6ILD8_9SPHI</name>
<feature type="transmembrane region" description="Helical" evidence="4">
    <location>
        <begin position="99"/>
        <end position="117"/>
    </location>
</feature>
<dbReference type="InterPro" id="IPR009057">
    <property type="entry name" value="Homeodomain-like_sf"/>
</dbReference>
<evidence type="ECO:0000256" key="2">
    <source>
        <dbReference type="ARBA" id="ARBA00023125"/>
    </source>
</evidence>
<dbReference type="GO" id="GO:0003700">
    <property type="term" value="F:DNA-binding transcription factor activity"/>
    <property type="evidence" value="ECO:0007669"/>
    <property type="project" value="InterPro"/>
</dbReference>
<reference evidence="6 7" key="1">
    <citation type="submission" date="2019-03" db="EMBL/GenBank/DDBJ databases">
        <title>Genomic Encyclopedia of Archaeal and Bacterial Type Strains, Phase II (KMG-II): from individual species to whole genera.</title>
        <authorList>
            <person name="Goeker M."/>
        </authorList>
    </citation>
    <scope>NUCLEOTIDE SEQUENCE [LARGE SCALE GENOMIC DNA]</scope>
    <source>
        <strain evidence="6 7">DSM 19034</strain>
    </source>
</reference>
<dbReference type="InterPro" id="IPR018060">
    <property type="entry name" value="HTH_AraC"/>
</dbReference>
<dbReference type="GO" id="GO:0043565">
    <property type="term" value="F:sequence-specific DNA binding"/>
    <property type="evidence" value="ECO:0007669"/>
    <property type="project" value="InterPro"/>
</dbReference>
<dbReference type="SUPFAM" id="SSF46689">
    <property type="entry name" value="Homeodomain-like"/>
    <property type="match status" value="1"/>
</dbReference>
<feature type="transmembrane region" description="Helical" evidence="4">
    <location>
        <begin position="37"/>
        <end position="58"/>
    </location>
</feature>
<feature type="transmembrane region" description="Helical" evidence="4">
    <location>
        <begin position="138"/>
        <end position="159"/>
    </location>
</feature>
<dbReference type="Gene3D" id="1.10.10.60">
    <property type="entry name" value="Homeodomain-like"/>
    <property type="match status" value="1"/>
</dbReference>
<dbReference type="InterPro" id="IPR018062">
    <property type="entry name" value="HTH_AraC-typ_CS"/>
</dbReference>
<organism evidence="6 7">
    <name type="scientific">Pedobacter duraquae</name>
    <dbReference type="NCBI Taxonomy" id="425511"/>
    <lineage>
        <taxon>Bacteria</taxon>
        <taxon>Pseudomonadati</taxon>
        <taxon>Bacteroidota</taxon>
        <taxon>Sphingobacteriia</taxon>
        <taxon>Sphingobacteriales</taxon>
        <taxon>Sphingobacteriaceae</taxon>
        <taxon>Pedobacter</taxon>
    </lineage>
</organism>
<feature type="transmembrane region" description="Helical" evidence="4">
    <location>
        <begin position="179"/>
        <end position="196"/>
    </location>
</feature>
<keyword evidence="4" id="KW-1133">Transmembrane helix</keyword>
<feature type="transmembrane region" description="Helical" evidence="4">
    <location>
        <begin position="70"/>
        <end position="87"/>
    </location>
</feature>
<keyword evidence="3" id="KW-0804">Transcription</keyword>
<keyword evidence="2" id="KW-0238">DNA-binding</keyword>
<evidence type="ECO:0000313" key="6">
    <source>
        <dbReference type="EMBL" id="TDO22912.1"/>
    </source>
</evidence>
<proteinExistence type="predicted"/>
<feature type="domain" description="HTH araC/xylS-type" evidence="5">
    <location>
        <begin position="299"/>
        <end position="407"/>
    </location>
</feature>
<feature type="transmembrane region" description="Helical" evidence="4">
    <location>
        <begin position="249"/>
        <end position="267"/>
    </location>
</feature>
<keyword evidence="1" id="KW-0805">Transcription regulation</keyword>
<feature type="transmembrane region" description="Helical" evidence="4">
    <location>
        <begin position="217"/>
        <end position="237"/>
    </location>
</feature>
<sequence length="407" mass="47196">MTPVNCPTLHFSKKKVKKRAVIYFLYSSFLKRSAMSFNWFDLIVAFGILQGVVSSGLLLRKGTVSTASKFLIALLLISSMLSFKILLHTLKLWDTNSFRYFPLAIDLVIQPLIYLYVRSLTSRIFFWRDKTWLNFVPAALFMTHALIVYFLVLPEISFVQKDALAEVWHFNQVKQLEDYLSVVSGFVYGYFSLVSVQRYRRWLKDNVSDTNYATFNWLKHVLLLTGLLGLVLFINVFTDHAFYTRSSFLRWQIFYVYLSVLTYYLAYKGLQGQSLPQPVAVNHENQSSDVLRFTMEELEAAKRTILAALREDRVFLDNELTLQKLAQQLQLSVALTSTVINKDLNQSFRTLINTYRVDEVKTKLKDPRYSHLSILGIALESGFNSEASFYRIFKTATGHSPKRYLKL</sequence>
<protein>
    <submittedName>
        <fullName evidence="6">AraC family transcriptional regulator</fullName>
    </submittedName>
</protein>
<dbReference type="PROSITE" id="PS00041">
    <property type="entry name" value="HTH_ARAC_FAMILY_1"/>
    <property type="match status" value="1"/>
</dbReference>
<gene>
    <name evidence="6" type="ORF">CLV32_1897</name>
</gene>
<keyword evidence="7" id="KW-1185">Reference proteome</keyword>
<dbReference type="AlphaFoldDB" id="A0A4R6ILD8"/>